<organism evidence="1">
    <name type="scientific">uncultured Caudovirales phage</name>
    <dbReference type="NCBI Taxonomy" id="2100421"/>
    <lineage>
        <taxon>Viruses</taxon>
        <taxon>Duplodnaviria</taxon>
        <taxon>Heunggongvirae</taxon>
        <taxon>Uroviricota</taxon>
        <taxon>Caudoviricetes</taxon>
        <taxon>Peduoviridae</taxon>
        <taxon>Maltschvirus</taxon>
        <taxon>Maltschvirus maltsch</taxon>
    </lineage>
</organism>
<reference evidence="1" key="1">
    <citation type="submission" date="2020-05" db="EMBL/GenBank/DDBJ databases">
        <authorList>
            <person name="Chiriac C."/>
            <person name="Salcher M."/>
            <person name="Ghai R."/>
            <person name="Kavagutti S V."/>
        </authorList>
    </citation>
    <scope>NUCLEOTIDE SEQUENCE</scope>
</reference>
<gene>
    <name evidence="1" type="ORF">UFOVP393_51</name>
</gene>
<name>A0A6J7X1A1_9CAUD</name>
<protein>
    <submittedName>
        <fullName evidence="1">Uncharacterized protein</fullName>
    </submittedName>
</protein>
<proteinExistence type="predicted"/>
<accession>A0A6J7X1A1</accession>
<dbReference type="EMBL" id="LR798335">
    <property type="protein sequence ID" value="CAB5224294.1"/>
    <property type="molecule type" value="Genomic_DNA"/>
</dbReference>
<sequence>MGQYHQVYNLTKKEYIHAHRIDNGLKLMEQVGWIGSTSTALFALLANSNGKGGGDFPEHPLIGTWAGDKILIQGDYAESSDPAYTDPAKLDKFKDISSQVLELLQVISRKY</sequence>
<evidence type="ECO:0000313" key="1">
    <source>
        <dbReference type="EMBL" id="CAB5224294.1"/>
    </source>
</evidence>